<evidence type="ECO:0000256" key="1">
    <source>
        <dbReference type="ARBA" id="ARBA00010556"/>
    </source>
</evidence>
<dbReference type="InterPro" id="IPR041246">
    <property type="entry name" value="Bact_MG10"/>
</dbReference>
<dbReference type="InterPro" id="IPR047565">
    <property type="entry name" value="Alpha-macroglob_thiol-ester_cl"/>
</dbReference>
<gene>
    <name evidence="6" type="ORF">ABNE31_00295</name>
</gene>
<feature type="signal peptide" evidence="3">
    <location>
        <begin position="1"/>
        <end position="16"/>
    </location>
</feature>
<dbReference type="Pfam" id="PF17962">
    <property type="entry name" value="bMG6"/>
    <property type="match status" value="1"/>
</dbReference>
<dbReference type="InterPro" id="IPR041203">
    <property type="entry name" value="Bact_A2M_MG5"/>
</dbReference>
<feature type="chain" id="PRO_5043694716" evidence="3">
    <location>
        <begin position="17"/>
        <end position="1853"/>
    </location>
</feature>
<dbReference type="InterPro" id="IPR008930">
    <property type="entry name" value="Terpenoid_cyclase/PrenylTrfase"/>
</dbReference>
<dbReference type="SMART" id="SM01360">
    <property type="entry name" value="A2M"/>
    <property type="match status" value="1"/>
</dbReference>
<dbReference type="PANTHER" id="PTHR40094:SF1">
    <property type="entry name" value="UBIQUITIN DOMAIN-CONTAINING PROTEIN"/>
    <property type="match status" value="1"/>
</dbReference>
<dbReference type="GO" id="GO:0004866">
    <property type="term" value="F:endopeptidase inhibitor activity"/>
    <property type="evidence" value="ECO:0007669"/>
    <property type="project" value="InterPro"/>
</dbReference>
<protein>
    <submittedName>
        <fullName evidence="6">MG2 domain-containing protein</fullName>
    </submittedName>
</protein>
<dbReference type="Pfam" id="PF01835">
    <property type="entry name" value="MG2"/>
    <property type="match status" value="1"/>
</dbReference>
<dbReference type="KEGG" id="fld:ABNE31_00295"/>
<evidence type="ECO:0000256" key="3">
    <source>
        <dbReference type="SAM" id="SignalP"/>
    </source>
</evidence>
<comment type="similarity">
    <text evidence="1">Belongs to the protease inhibitor I39 (alpha-2-macroglobulin) family. Bacterial alpha-2-macroglobulin subfamily.</text>
</comment>
<dbReference type="InterPro" id="IPR021868">
    <property type="entry name" value="Alpha_2_Macroglob_MG3"/>
</dbReference>
<dbReference type="InterPro" id="IPR011625">
    <property type="entry name" value="A2M_N_BRD"/>
</dbReference>
<evidence type="ECO:0000313" key="6">
    <source>
        <dbReference type="EMBL" id="XBQ23372.1"/>
    </source>
</evidence>
<dbReference type="PANTHER" id="PTHR40094">
    <property type="entry name" value="ALPHA-2-MACROGLOBULIN HOMOLOG"/>
    <property type="match status" value="1"/>
</dbReference>
<dbReference type="Pfam" id="PF17973">
    <property type="entry name" value="bMG10"/>
    <property type="match status" value="1"/>
</dbReference>
<dbReference type="InterPro" id="IPR051802">
    <property type="entry name" value="YfhM-like"/>
</dbReference>
<dbReference type="InterPro" id="IPR002890">
    <property type="entry name" value="MG2"/>
</dbReference>
<dbReference type="EMBL" id="CP157804">
    <property type="protein sequence ID" value="XBQ23372.1"/>
    <property type="molecule type" value="Genomic_DNA"/>
</dbReference>
<name>A0AAU7N119_9FLAO</name>
<sequence length="1853" mass="206808">MSQSFKSLLLVLLLFAAACKKKNGPSDTDNLFKFKDYISYHTNGNQSIATPIRIALAQPLEQFELTQELPKEYLAISPKVDGILVIENGRELIFQPAEYLKPNTEYTVELKLHKLFENIESGFKTYTFSFKTIAPNFRINLGNLQSYSKDWQYLTGTLDASDMLDASKISTVLSVKQGDKTLPVNWDNSTENAQYFSFKIDSISRKTEDSELNISWNGKTYDIDNEGSETYPIPGKNKFVIIDAKTTSAPNAVLTLNFSEPLQQNQNLNGLVTVENAESLRYEINGNVLNVYPSNRILGEVRVNVFQGIKSEYGFTLKSDFSELVSFEQLKPAVRLISKGTILPNAASTPIYFETVNLSAVEVRVIQVYENNMLQYLQTYNLTENYNPDFRPVGRRVAYKVIPLTEEGAENSSYWQAHGLDLSELIQIHPGSLYRVEFSFKKEHTTYDCGASSDMEESVADYSLEQSAEEADLEELYWNNQIYTYRNYDYNWEERDNPCHSAYYNYDRVVGTNLLGSDLGLIVKKGNNRSLHFAVTNLLTTQPVADANIKLYNYQQQLVGETTTDASGLSVYDSDKSIAFAVAEKNNNFAYAKLSDGNALSLSKFDVAGEQLQKGLQGYLYTERGVHRPGDVIHLTFVLDDNANPLPKGHPVTLEVTDARGKLVQRNVLKEGSIAVDDGLFAKKEKNFYYFPIATEATAPTGNWSAKVIVGGAQFSKTLKVATVKPNRLKVDFSFAEEVLEANAFNRGKASVKWLHGAPARNLKIDINATIKQTTTAFPKFRDYEFQDPARNFYETELQWISSTLDANGELDINKKIDINGNAPGMLQATFTTKVFEGGGDFSIDVFSKNLAPFSHFVGLRSPKAKQYGSFLTDDNNTFDVVSVDAQGNPAANRRLKVQVFKIEWRWWWNRGYDNLSRYENATVHRPFKEMDLTTGSNGKANFSINVPDEQGGRFLIRVIDEASGHATGRTAYFYRNWWSRPASADAESSKILIFATDKEKYSLGEEATVTFPSDKGGRALLSIENGTEVLSQQWIETSAKETKASIPITAEMAPNAYVNISLLQPHSQAKNDLPIRLYGVVPLLVENPATILEPEISMPEVLEPESSYKVTVSEANKKGMTYSLAVVDEGLLDLTRFTTPDIHSSFYARQALGVKTFDIFDDVMGAYSVSVDNIYAIGGGGIGAGAKNRKAQRFKPVVTYLGPFNLKAGEKASHTIEMPNYVGSVRTMVVAGNAQSAYGNAEKTVPVRKPLMVLTSIPRKLSPGETVTIPVTVFAMEPKVKNVTVSIDAGKALEAINGTSKNITFNAVGEQIVNFDFKVRPASSFQTIKVTATGAGERATNETEIDVENPNPVTTKSELYTLEPNGSQLISMETFGTSGTNEAFIEFSTLPPMDFSKRMDYLLRYPHGCVEQTTSAAFPQLFLGDVLDITFDKKKEVEKNIKAAIDRLGNFQMPNGGLSYWPGYGNADDWGTSYAGHFMLEAKKVGYQLPLTFLSNWLRYQKSAARQWSNQSTYYNDDVSQAYRLYTLALAQQPELAAMNRLRETVNLSNEAKWRLAAAYALVGKKEVAQAIAQKSNIDFKPNNYNYRTYGSVFRNRAMALETMVILGDPQQRDLAVSLAKNLSSQQWYSTQETAFALLALSKMVMENGGKSIDLSFTNNGKEIKVKTDRAIAQRNIAITSFKEDIQIKNNQGNTVYATLTQKGKLPVGEELAQEQNLRLSVNYVDPLGNSLNVDELRQGTEFEAKVTIFNSSDDYIDNVALTHIVPSGWEIVDTSFVSGDNENTSKADYVDTRDDRTHLYFDLEAKKSKTFTIQLNASFLGTYYLPGAQAEAMYDDNYQARNKGQWVNIVQ</sequence>
<feature type="domain" description="Alpha-2-macroglobulin bait region" evidence="4">
    <location>
        <begin position="993"/>
        <end position="1135"/>
    </location>
</feature>
<feature type="domain" description="Alpha-2-macroglobulin" evidence="5">
    <location>
        <begin position="1200"/>
        <end position="1288"/>
    </location>
</feature>
<dbReference type="SUPFAM" id="SSF48239">
    <property type="entry name" value="Terpenoid cyclases/Protein prenyltransferases"/>
    <property type="match status" value="1"/>
</dbReference>
<dbReference type="Gene3D" id="1.50.10.20">
    <property type="match status" value="1"/>
</dbReference>
<proteinExistence type="inferred from homology"/>
<dbReference type="SMART" id="SM01419">
    <property type="entry name" value="Thiol-ester_cl"/>
    <property type="match status" value="1"/>
</dbReference>
<dbReference type="Pfam" id="PF00207">
    <property type="entry name" value="A2M"/>
    <property type="match status" value="1"/>
</dbReference>
<dbReference type="InterPro" id="IPR041462">
    <property type="entry name" value="Bact_A2M_MG6"/>
</dbReference>
<dbReference type="InterPro" id="IPR001599">
    <property type="entry name" value="Macroglobln_a2"/>
</dbReference>
<dbReference type="Pfam" id="PF17972">
    <property type="entry name" value="bMG5"/>
    <property type="match status" value="1"/>
</dbReference>
<evidence type="ECO:0000256" key="2">
    <source>
        <dbReference type="ARBA" id="ARBA00022729"/>
    </source>
</evidence>
<dbReference type="Pfam" id="PF11974">
    <property type="entry name" value="bMG3"/>
    <property type="match status" value="1"/>
</dbReference>
<dbReference type="SMART" id="SM01359">
    <property type="entry name" value="A2M_N_2"/>
    <property type="match status" value="1"/>
</dbReference>
<dbReference type="CDD" id="cd02891">
    <property type="entry name" value="A2M_like"/>
    <property type="match status" value="1"/>
</dbReference>
<evidence type="ECO:0000259" key="4">
    <source>
        <dbReference type="SMART" id="SM01359"/>
    </source>
</evidence>
<dbReference type="Gene3D" id="2.60.40.1930">
    <property type="match status" value="1"/>
</dbReference>
<dbReference type="Pfam" id="PF07703">
    <property type="entry name" value="A2M_BRD"/>
    <property type="match status" value="1"/>
</dbReference>
<organism evidence="6">
    <name type="scientific">Flagellimonas sp. MMG031</name>
    <dbReference type="NCBI Taxonomy" id="3158549"/>
    <lineage>
        <taxon>Bacteria</taxon>
        <taxon>Pseudomonadati</taxon>
        <taxon>Bacteroidota</taxon>
        <taxon>Flavobacteriia</taxon>
        <taxon>Flavobacteriales</taxon>
        <taxon>Flavobacteriaceae</taxon>
        <taxon>Flagellimonas</taxon>
    </lineage>
</organism>
<accession>A0AAU7N119</accession>
<dbReference type="PROSITE" id="PS51257">
    <property type="entry name" value="PROKAR_LIPOPROTEIN"/>
    <property type="match status" value="1"/>
</dbReference>
<dbReference type="RefSeq" id="WP_349351952.1">
    <property type="nucleotide sequence ID" value="NZ_CP157804.1"/>
</dbReference>
<reference evidence="6" key="1">
    <citation type="submission" date="2024-05" db="EMBL/GenBank/DDBJ databases">
        <title>Draft Genome Sequences of Flagellimonas sp. MMG031 and Marinobacter sp. MMG032 Isolated from the dinoflagellate Symbiodinium pilosum.</title>
        <authorList>
            <person name="Shikuma N.J."/>
            <person name="Farrell M.V."/>
        </authorList>
    </citation>
    <scope>NUCLEOTIDE SEQUENCE</scope>
    <source>
        <strain evidence="6">MMG031</strain>
    </source>
</reference>
<evidence type="ECO:0000259" key="5">
    <source>
        <dbReference type="SMART" id="SM01360"/>
    </source>
</evidence>
<keyword evidence="2 3" id="KW-0732">Signal</keyword>